<comment type="similarity">
    <text evidence="1">Belongs to the amidase family.</text>
</comment>
<dbReference type="InterPro" id="IPR036928">
    <property type="entry name" value="AS_sf"/>
</dbReference>
<proteinExistence type="inferred from homology"/>
<keyword evidence="4" id="KW-1185">Reference proteome</keyword>
<evidence type="ECO:0000259" key="2">
    <source>
        <dbReference type="Pfam" id="PF01425"/>
    </source>
</evidence>
<dbReference type="InterPro" id="IPR000120">
    <property type="entry name" value="Amidase"/>
</dbReference>
<reference evidence="3 4" key="1">
    <citation type="journal article" date="2019" name="Int. J. Syst. Evol. Microbiol.">
        <title>The Global Catalogue of Microorganisms (GCM) 10K type strain sequencing project: providing services to taxonomists for standard genome sequencing and annotation.</title>
        <authorList>
            <consortium name="The Broad Institute Genomics Platform"/>
            <consortium name="The Broad Institute Genome Sequencing Center for Infectious Disease"/>
            <person name="Wu L."/>
            <person name="Ma J."/>
        </authorList>
    </citation>
    <scope>NUCLEOTIDE SEQUENCE [LARGE SCALE GENOMIC DNA]</scope>
    <source>
        <strain evidence="3 4">JCM 15921</strain>
    </source>
</reference>
<dbReference type="Pfam" id="PF01425">
    <property type="entry name" value="Amidase"/>
    <property type="match status" value="1"/>
</dbReference>
<dbReference type="Gene3D" id="3.90.1300.10">
    <property type="entry name" value="Amidase signature (AS) domain"/>
    <property type="match status" value="1"/>
</dbReference>
<protein>
    <submittedName>
        <fullName evidence="3">Amidase family protein</fullName>
    </submittedName>
</protein>
<name>A0ABN2YKT8_9MICC</name>
<dbReference type="PANTHER" id="PTHR11895">
    <property type="entry name" value="TRANSAMIDASE"/>
    <property type="match status" value="1"/>
</dbReference>
<dbReference type="InterPro" id="IPR023631">
    <property type="entry name" value="Amidase_dom"/>
</dbReference>
<gene>
    <name evidence="3" type="ORF">GCM10009825_05960</name>
</gene>
<accession>A0ABN2YKT8</accession>
<dbReference type="Proteomes" id="UP001500102">
    <property type="component" value="Unassembled WGS sequence"/>
</dbReference>
<organism evidence="3 4">
    <name type="scientific">Arthrobacter humicola</name>
    <dbReference type="NCBI Taxonomy" id="409291"/>
    <lineage>
        <taxon>Bacteria</taxon>
        <taxon>Bacillati</taxon>
        <taxon>Actinomycetota</taxon>
        <taxon>Actinomycetes</taxon>
        <taxon>Micrococcales</taxon>
        <taxon>Micrococcaceae</taxon>
        <taxon>Arthrobacter</taxon>
    </lineage>
</organism>
<evidence type="ECO:0000256" key="1">
    <source>
        <dbReference type="ARBA" id="ARBA00009199"/>
    </source>
</evidence>
<dbReference type="PANTHER" id="PTHR11895:SF7">
    <property type="entry name" value="GLUTAMYL-TRNA(GLN) AMIDOTRANSFERASE SUBUNIT A, MITOCHONDRIAL"/>
    <property type="match status" value="1"/>
</dbReference>
<evidence type="ECO:0000313" key="3">
    <source>
        <dbReference type="EMBL" id="GAA2127644.1"/>
    </source>
</evidence>
<dbReference type="SUPFAM" id="SSF75304">
    <property type="entry name" value="Amidase signature (AS) enzymes"/>
    <property type="match status" value="1"/>
</dbReference>
<dbReference type="EMBL" id="BAAAQB010000008">
    <property type="protein sequence ID" value="GAA2127644.1"/>
    <property type="molecule type" value="Genomic_DNA"/>
</dbReference>
<evidence type="ECO:0000313" key="4">
    <source>
        <dbReference type="Proteomes" id="UP001500102"/>
    </source>
</evidence>
<feature type="domain" description="Amidase" evidence="2">
    <location>
        <begin position="19"/>
        <end position="451"/>
    </location>
</feature>
<comment type="caution">
    <text evidence="3">The sequence shown here is derived from an EMBL/GenBank/DDBJ whole genome shotgun (WGS) entry which is preliminary data.</text>
</comment>
<sequence length="475" mass="50130">MDATEQADLVRSGQVSAAELLAEARDRIRELNPVVNAVIAGLDTDTPDATPANGSTPTDDLPFAGVPFLVKDLALEIAGTPFSEGSRWLAGNVSGHSQELARRFRQTGLAIIGKTNTCEFGLSPHCEPVLHGATRNPWDLSRSTSGSSGGSAAAVAAGIVPMAHGNDLGGSLRYPAAWCGLVGLKPTRGRVPLGPEYGDVVGGLAAEFALTRTVRDAAALLDAVAGPAPGDPYLAPPRPRPYAAEAVTPPGQLRIAATATPNRGQTVHPDYLRAFDAAVRLLSDLGHDVQEAHPEPLDRAGHHAIRAVYAAAAAWIEGYWTRRLGRGPEPGEVEPYTEVLFGRGRKVSAGDYLQGVEELQRFSRRVAGFFQTYDLWLTPTVGWPPLPLGTLTATAEDPVRGEREAGRFLMFDGEYANITGNPAMSVPLGTDSAGLPVGMSFLAGFGAEATLFRLAAQLEQASPWAGRRPALKQST</sequence>